<name>A0A4Y2FUF3_ARAVE</name>
<dbReference type="Proteomes" id="UP000499080">
    <property type="component" value="Unassembled WGS sequence"/>
</dbReference>
<protein>
    <submittedName>
        <fullName evidence="1">Uncharacterized protein</fullName>
    </submittedName>
</protein>
<proteinExistence type="predicted"/>
<gene>
    <name evidence="1" type="ORF">AVEN_154593_1</name>
</gene>
<accession>A0A4Y2FUF3</accession>
<dbReference type="AlphaFoldDB" id="A0A4Y2FUF3"/>
<organism evidence="1 2">
    <name type="scientific">Araneus ventricosus</name>
    <name type="common">Orbweaver spider</name>
    <name type="synonym">Epeira ventricosa</name>
    <dbReference type="NCBI Taxonomy" id="182803"/>
    <lineage>
        <taxon>Eukaryota</taxon>
        <taxon>Metazoa</taxon>
        <taxon>Ecdysozoa</taxon>
        <taxon>Arthropoda</taxon>
        <taxon>Chelicerata</taxon>
        <taxon>Arachnida</taxon>
        <taxon>Araneae</taxon>
        <taxon>Araneomorphae</taxon>
        <taxon>Entelegynae</taxon>
        <taxon>Araneoidea</taxon>
        <taxon>Araneidae</taxon>
        <taxon>Araneus</taxon>
    </lineage>
</organism>
<keyword evidence="2" id="KW-1185">Reference proteome</keyword>
<dbReference type="EMBL" id="BGPR01001024">
    <property type="protein sequence ID" value="GBM43274.1"/>
    <property type="molecule type" value="Genomic_DNA"/>
</dbReference>
<evidence type="ECO:0000313" key="2">
    <source>
        <dbReference type="Proteomes" id="UP000499080"/>
    </source>
</evidence>
<reference evidence="1 2" key="1">
    <citation type="journal article" date="2019" name="Sci. Rep.">
        <title>Orb-weaving spider Araneus ventricosus genome elucidates the spidroin gene catalogue.</title>
        <authorList>
            <person name="Kono N."/>
            <person name="Nakamura H."/>
            <person name="Ohtoshi R."/>
            <person name="Moran D.A.P."/>
            <person name="Shinohara A."/>
            <person name="Yoshida Y."/>
            <person name="Fujiwara M."/>
            <person name="Mori M."/>
            <person name="Tomita M."/>
            <person name="Arakawa K."/>
        </authorList>
    </citation>
    <scope>NUCLEOTIDE SEQUENCE [LARGE SCALE GENOMIC DNA]</scope>
</reference>
<sequence length="165" mass="18749">MLQPRSKRHQRTIFRFDILRRKKGSLTFNLVSPSTARDPTTVWTNELSRMMRDSSDLRMFTPFLNAGRLQSYPLLIELLRPYGKEIGSHRHGTTPTDVSNDNLSLYTGAPTFAICSESRDPNRVIDTPLGNGKQGEFWHHRDSLNFSSKCPIPLPVSVCCGTTRL</sequence>
<comment type="caution">
    <text evidence="1">The sequence shown here is derived from an EMBL/GenBank/DDBJ whole genome shotgun (WGS) entry which is preliminary data.</text>
</comment>
<evidence type="ECO:0000313" key="1">
    <source>
        <dbReference type="EMBL" id="GBM43274.1"/>
    </source>
</evidence>